<gene>
    <name evidence="1" type="ORF">RFI_13642</name>
</gene>
<protein>
    <submittedName>
        <fullName evidence="1">Uncharacterized protein</fullName>
    </submittedName>
</protein>
<reference evidence="1 2" key="1">
    <citation type="journal article" date="2013" name="Curr. Biol.">
        <title>The Genome of the Foraminiferan Reticulomyxa filosa.</title>
        <authorList>
            <person name="Glockner G."/>
            <person name="Hulsmann N."/>
            <person name="Schleicher M."/>
            <person name="Noegel A.A."/>
            <person name="Eichinger L."/>
            <person name="Gallinger C."/>
            <person name="Pawlowski J."/>
            <person name="Sierra R."/>
            <person name="Euteneuer U."/>
            <person name="Pillet L."/>
            <person name="Moustafa A."/>
            <person name="Platzer M."/>
            <person name="Groth M."/>
            <person name="Szafranski K."/>
            <person name="Schliwa M."/>
        </authorList>
    </citation>
    <scope>NUCLEOTIDE SEQUENCE [LARGE SCALE GENOMIC DNA]</scope>
</reference>
<keyword evidence="2" id="KW-1185">Reference proteome</keyword>
<name>X6NCB3_RETFI</name>
<dbReference type="AlphaFoldDB" id="X6NCB3"/>
<dbReference type="EMBL" id="ASPP01009867">
    <property type="protein sequence ID" value="ETO23543.1"/>
    <property type="molecule type" value="Genomic_DNA"/>
</dbReference>
<organism evidence="1 2">
    <name type="scientific">Reticulomyxa filosa</name>
    <dbReference type="NCBI Taxonomy" id="46433"/>
    <lineage>
        <taxon>Eukaryota</taxon>
        <taxon>Sar</taxon>
        <taxon>Rhizaria</taxon>
        <taxon>Retaria</taxon>
        <taxon>Foraminifera</taxon>
        <taxon>Monothalamids</taxon>
        <taxon>Reticulomyxidae</taxon>
        <taxon>Reticulomyxa</taxon>
    </lineage>
</organism>
<sequence length="147" mass="17761">MTRVFNSEKSVWWKPILTHLFLQFPKFCKKKTNKKSKQQNKKSNQNFQADRDTESVLAIILSRVNKSFKIELGIEITTQARLEFVENLCSYCQKNGKEIKDCKPDYYATHFLFDQLSQLEKVMCLQRKPKHFFWEKNKNFLKYQFFK</sequence>
<dbReference type="Proteomes" id="UP000023152">
    <property type="component" value="Unassembled WGS sequence"/>
</dbReference>
<evidence type="ECO:0000313" key="1">
    <source>
        <dbReference type="EMBL" id="ETO23543.1"/>
    </source>
</evidence>
<evidence type="ECO:0000313" key="2">
    <source>
        <dbReference type="Proteomes" id="UP000023152"/>
    </source>
</evidence>
<proteinExistence type="predicted"/>
<comment type="caution">
    <text evidence="1">The sequence shown here is derived from an EMBL/GenBank/DDBJ whole genome shotgun (WGS) entry which is preliminary data.</text>
</comment>
<accession>X6NCB3</accession>